<evidence type="ECO:0000256" key="7">
    <source>
        <dbReference type="ARBA" id="ARBA00023136"/>
    </source>
</evidence>
<accession>A0ABX3FXD5</accession>
<evidence type="ECO:0000256" key="3">
    <source>
        <dbReference type="ARBA" id="ARBA00022448"/>
    </source>
</evidence>
<dbReference type="Gene3D" id="1.10.3470.10">
    <property type="entry name" value="ABC transporter involved in vitamin B12 uptake, BtuC"/>
    <property type="match status" value="1"/>
</dbReference>
<dbReference type="Proteomes" id="UP000187151">
    <property type="component" value="Unassembled WGS sequence"/>
</dbReference>
<evidence type="ECO:0000256" key="1">
    <source>
        <dbReference type="ARBA" id="ARBA00004651"/>
    </source>
</evidence>
<protein>
    <submittedName>
        <fullName evidence="9">Iron ABC transporter</fullName>
    </submittedName>
</protein>
<evidence type="ECO:0000313" key="9">
    <source>
        <dbReference type="EMBL" id="OLZ61934.1"/>
    </source>
</evidence>
<evidence type="ECO:0000256" key="2">
    <source>
        <dbReference type="ARBA" id="ARBA00007935"/>
    </source>
</evidence>
<feature type="transmembrane region" description="Helical" evidence="8">
    <location>
        <begin position="325"/>
        <end position="346"/>
    </location>
</feature>
<keyword evidence="4" id="KW-1003">Cell membrane</keyword>
<feature type="transmembrane region" description="Helical" evidence="8">
    <location>
        <begin position="51"/>
        <end position="73"/>
    </location>
</feature>
<dbReference type="PANTHER" id="PTHR30472">
    <property type="entry name" value="FERRIC ENTEROBACTIN TRANSPORT SYSTEM PERMEASE PROTEIN"/>
    <property type="match status" value="1"/>
</dbReference>
<dbReference type="EMBL" id="MQUR01000064">
    <property type="protein sequence ID" value="OLZ61934.1"/>
    <property type="molecule type" value="Genomic_DNA"/>
</dbReference>
<dbReference type="RefSeq" id="WP_060177491.1">
    <property type="nucleotide sequence ID" value="NZ_MQUR01000064.1"/>
</dbReference>
<dbReference type="PANTHER" id="PTHR30472:SF24">
    <property type="entry name" value="FERRIC ENTEROBACTIN TRANSPORT SYSTEM PERMEASE PROTEIN FEPG"/>
    <property type="match status" value="1"/>
</dbReference>
<feature type="transmembrane region" description="Helical" evidence="8">
    <location>
        <begin position="170"/>
        <end position="188"/>
    </location>
</feature>
<evidence type="ECO:0000256" key="6">
    <source>
        <dbReference type="ARBA" id="ARBA00022989"/>
    </source>
</evidence>
<gene>
    <name evidence="9" type="ORF">AVW11_24290</name>
</gene>
<dbReference type="SUPFAM" id="SSF81345">
    <property type="entry name" value="ABC transporter involved in vitamin B12 uptake, BtuC"/>
    <property type="match status" value="1"/>
</dbReference>
<feature type="transmembrane region" description="Helical" evidence="8">
    <location>
        <begin position="245"/>
        <end position="264"/>
    </location>
</feature>
<keyword evidence="10" id="KW-1185">Reference proteome</keyword>
<feature type="transmembrane region" description="Helical" evidence="8">
    <location>
        <begin position="352"/>
        <end position="373"/>
    </location>
</feature>
<dbReference type="InterPro" id="IPR037294">
    <property type="entry name" value="ABC_BtuC-like"/>
</dbReference>
<comment type="similarity">
    <text evidence="2">Belongs to the binding-protein-dependent transport system permease family. FecCD subfamily.</text>
</comment>
<feature type="transmembrane region" description="Helical" evidence="8">
    <location>
        <begin position="284"/>
        <end position="313"/>
    </location>
</feature>
<dbReference type="InterPro" id="IPR000522">
    <property type="entry name" value="ABC_transptr_permease_BtuC"/>
</dbReference>
<keyword evidence="7 8" id="KW-0472">Membrane</keyword>
<keyword evidence="5 8" id="KW-0812">Transmembrane</keyword>
<reference evidence="9 10" key="1">
    <citation type="submission" date="2016-01" db="EMBL/GenBank/DDBJ databases">
        <title>Streptomyces amritsarensis strain MTCC 11845 genome sequencing and assembly.</title>
        <authorList>
            <person name="Sharma D."/>
            <person name="Nair G.R."/>
            <person name="Kaur G."/>
            <person name="Manhas R.K."/>
            <person name="Mayilraj S."/>
        </authorList>
    </citation>
    <scope>NUCLEOTIDE SEQUENCE [LARGE SCALE GENOMIC DNA]</scope>
    <source>
        <strain evidence="9 10">MTCC 11845</strain>
    </source>
</reference>
<feature type="transmembrane region" description="Helical" evidence="8">
    <location>
        <begin position="194"/>
        <end position="217"/>
    </location>
</feature>
<name>A0ABX3FXD5_9ACTN</name>
<comment type="caution">
    <text evidence="9">The sequence shown here is derived from an EMBL/GenBank/DDBJ whole genome shotgun (WGS) entry which is preliminary data.</text>
</comment>
<comment type="subcellular location">
    <subcellularLocation>
        <location evidence="1">Cell membrane</location>
        <topology evidence="1">Multi-pass membrane protein</topology>
    </subcellularLocation>
</comment>
<dbReference type="CDD" id="cd06550">
    <property type="entry name" value="TM_ABC_iron-siderophores_like"/>
    <property type="match status" value="1"/>
</dbReference>
<feature type="transmembrane region" description="Helical" evidence="8">
    <location>
        <begin position="107"/>
        <end position="128"/>
    </location>
</feature>
<keyword evidence="6 8" id="KW-1133">Transmembrane helix</keyword>
<feature type="transmembrane region" description="Helical" evidence="8">
    <location>
        <begin position="140"/>
        <end position="163"/>
    </location>
</feature>
<evidence type="ECO:0000313" key="10">
    <source>
        <dbReference type="Proteomes" id="UP000187151"/>
    </source>
</evidence>
<proteinExistence type="inferred from homology"/>
<keyword evidence="3" id="KW-0813">Transport</keyword>
<organism evidence="9 10">
    <name type="scientific">Streptomyces amritsarensis</name>
    <dbReference type="NCBI Taxonomy" id="681158"/>
    <lineage>
        <taxon>Bacteria</taxon>
        <taxon>Bacillati</taxon>
        <taxon>Actinomycetota</taxon>
        <taxon>Actinomycetes</taxon>
        <taxon>Kitasatosporales</taxon>
        <taxon>Streptomycetaceae</taxon>
        <taxon>Streptomyces</taxon>
    </lineage>
</organism>
<evidence type="ECO:0000256" key="8">
    <source>
        <dbReference type="SAM" id="Phobius"/>
    </source>
</evidence>
<dbReference type="Pfam" id="PF01032">
    <property type="entry name" value="FecCD"/>
    <property type="match status" value="1"/>
</dbReference>
<evidence type="ECO:0000256" key="4">
    <source>
        <dbReference type="ARBA" id="ARBA00022475"/>
    </source>
</evidence>
<sequence>MNGADMDGTGVNVTGVNVTAADVSDVERARGKPSVAPGVRLGRVSFVWRPWLAGVTLLLAAAAFLAFCLSIGVGDFPIALPQVISTILGRGEQVDEFVIMDLRMPRALAGCVVGVALGVSGAITQSIARNPLASPDILGITWGAGAVAVFLVTVSGGTATAVVNSVGLSGAALAGGLGTGLLVYVLAWRRGIDGFRLILIGLCVSAVMEAVTTWLLVTADIRDVARAQAWLIGSLDNRSWDDVRVALWCTLALTVVVAAVAFQFKPLHLGDDVAAGLGVRHTVVRAVLLLCAVLLAGVAVSAAGPVSFVALVAPQVAMRLTRCPTPPLAASGLTGALLLVGADLVARTALPITLPVGVVTAAIGGPFLVYLLVRANLR</sequence>
<evidence type="ECO:0000256" key="5">
    <source>
        <dbReference type="ARBA" id="ARBA00022692"/>
    </source>
</evidence>